<accession>A0ABS9E1A7</accession>
<dbReference type="Proteomes" id="UP001521209">
    <property type="component" value="Unassembled WGS sequence"/>
</dbReference>
<proteinExistence type="predicted"/>
<protein>
    <submittedName>
        <fullName evidence="1">Uncharacterized protein</fullName>
    </submittedName>
</protein>
<name>A0ABS9E1A7_9PROT</name>
<gene>
    <name evidence="1" type="ORF">L2A60_18750</name>
</gene>
<sequence length="109" mass="12335">MAPVTVLLSPDPDRVSARECAFAAQYPAHVSPHQRFTPDLAVGGAWHEAGVAGYAFTVWNFHPLLLAGFDRRTGIHTFHKMYKNQWIVTDIPMRSRYVFSLMNTSDPEF</sequence>
<reference evidence="1 2" key="1">
    <citation type="submission" date="2022-01" db="EMBL/GenBank/DDBJ databases">
        <authorList>
            <person name="Won M."/>
            <person name="Kim S.-J."/>
            <person name="Kwon S.-W."/>
        </authorList>
    </citation>
    <scope>NUCLEOTIDE SEQUENCE [LARGE SCALE GENOMIC DNA]</scope>
    <source>
        <strain evidence="1 2">KCTC 23505</strain>
    </source>
</reference>
<keyword evidence="2" id="KW-1185">Reference proteome</keyword>
<comment type="caution">
    <text evidence="1">The sequence shown here is derived from an EMBL/GenBank/DDBJ whole genome shotgun (WGS) entry which is preliminary data.</text>
</comment>
<evidence type="ECO:0000313" key="2">
    <source>
        <dbReference type="Proteomes" id="UP001521209"/>
    </source>
</evidence>
<evidence type="ECO:0000313" key="1">
    <source>
        <dbReference type="EMBL" id="MCF3948699.1"/>
    </source>
</evidence>
<organism evidence="1 2">
    <name type="scientific">Acidiphilium iwatense</name>
    <dbReference type="NCBI Taxonomy" id="768198"/>
    <lineage>
        <taxon>Bacteria</taxon>
        <taxon>Pseudomonadati</taxon>
        <taxon>Pseudomonadota</taxon>
        <taxon>Alphaproteobacteria</taxon>
        <taxon>Acetobacterales</taxon>
        <taxon>Acidocellaceae</taxon>
        <taxon>Acidiphilium</taxon>
    </lineage>
</organism>
<dbReference type="EMBL" id="JAKGBZ010000071">
    <property type="protein sequence ID" value="MCF3948699.1"/>
    <property type="molecule type" value="Genomic_DNA"/>
</dbReference>